<accession>A0A1I7UDU0</accession>
<sequence length="208" mass="23928">MNNKPFTYDSLKTIILYTEPNLRFLLSSRVPSIRATERVVPLKIKELVIGSHYIEVNKTRYEIDLYQISSDELPYQISGVSGLSRRRTCDVDEFGTRDYITRAGGMLPGNDGTAERNLFGDRDPNNIPTNYGRVRRLRRRVNVEKQRLDQLLVHQQKVGSVPKPLSGGLIRFKTIDHNVAQVYNEMELGFLDNKEMVEEAIKDTENKI</sequence>
<dbReference type="AlphaFoldDB" id="A0A1I7UDU0"/>
<protein>
    <submittedName>
        <fullName evidence="2">Plus3 domain-containing protein</fullName>
    </submittedName>
</protein>
<keyword evidence="1" id="KW-1185">Reference proteome</keyword>
<dbReference type="PANTHER" id="PTHR31379">
    <property type="entry name" value="F-BOX C PROTEIN-RELATED-RELATED"/>
    <property type="match status" value="1"/>
</dbReference>
<evidence type="ECO:0000313" key="2">
    <source>
        <dbReference type="WBParaSite" id="Csp11.Scaffold629.g8321.t1"/>
    </source>
</evidence>
<dbReference type="Proteomes" id="UP000095282">
    <property type="component" value="Unplaced"/>
</dbReference>
<dbReference type="WBParaSite" id="Csp11.Scaffold629.g8321.t1">
    <property type="protein sequence ID" value="Csp11.Scaffold629.g8321.t1"/>
    <property type="gene ID" value="Csp11.Scaffold629.g8321"/>
</dbReference>
<dbReference type="InterPro" id="IPR021942">
    <property type="entry name" value="DUF3557"/>
</dbReference>
<name>A0A1I7UDU0_9PELO</name>
<organism evidence="1 2">
    <name type="scientific">Caenorhabditis tropicalis</name>
    <dbReference type="NCBI Taxonomy" id="1561998"/>
    <lineage>
        <taxon>Eukaryota</taxon>
        <taxon>Metazoa</taxon>
        <taxon>Ecdysozoa</taxon>
        <taxon>Nematoda</taxon>
        <taxon>Chromadorea</taxon>
        <taxon>Rhabditida</taxon>
        <taxon>Rhabditina</taxon>
        <taxon>Rhabditomorpha</taxon>
        <taxon>Rhabditoidea</taxon>
        <taxon>Rhabditidae</taxon>
        <taxon>Peloderinae</taxon>
        <taxon>Caenorhabditis</taxon>
    </lineage>
</organism>
<reference evidence="2" key="1">
    <citation type="submission" date="2016-11" db="UniProtKB">
        <authorList>
            <consortium name="WormBaseParasite"/>
        </authorList>
    </citation>
    <scope>IDENTIFICATION</scope>
</reference>
<proteinExistence type="predicted"/>
<evidence type="ECO:0000313" key="1">
    <source>
        <dbReference type="Proteomes" id="UP000095282"/>
    </source>
</evidence>